<accession>A0AA43ZC06</accession>
<organism evidence="3 4">
    <name type="scientific">Ferranicluibacter rubi</name>
    <dbReference type="NCBI Taxonomy" id="2715133"/>
    <lineage>
        <taxon>Bacteria</taxon>
        <taxon>Pseudomonadati</taxon>
        <taxon>Pseudomonadota</taxon>
        <taxon>Alphaproteobacteria</taxon>
        <taxon>Hyphomicrobiales</taxon>
        <taxon>Rhizobiaceae</taxon>
        <taxon>Ferranicluibacter</taxon>
    </lineage>
</organism>
<proteinExistence type="predicted"/>
<feature type="domain" description="Response regulatory" evidence="2">
    <location>
        <begin position="2"/>
        <end position="150"/>
    </location>
</feature>
<dbReference type="SUPFAM" id="SSF52172">
    <property type="entry name" value="CheY-like"/>
    <property type="match status" value="1"/>
</dbReference>
<evidence type="ECO:0000313" key="4">
    <source>
        <dbReference type="Proteomes" id="UP001155840"/>
    </source>
</evidence>
<sequence length="434" mass="47733">MRALVVHDREEIASKISALLVECGCEEGDVAVADDVRSATEKLRNDMFDIAILDLTLQYKKGRGIPSYEVVENLLVEIFQTETLHIPADIIGITKEPSAVSAVSKTIGSHVLAVIEEDDGGTWKEDLRDKLSYAKRVSKARQLSRNSRYDVDLCIITALDSEMAAYNQRLTLVDCEEMQGVKRFAFTSSDGRNRRGVAFAIGRAGQSSVASATQVLLLQYRPKLIVMSGICGGMPEKVKLGDIVLFQQVFDWDYGKWAIEKFPEAMAGVTDVEIVNEDSSITHGRRTFYARPTPLAVEHPSVTSACRAMRTSGYKFSHEEITTIKGLAPNYDLTSPQVRYGPVASGGAVIADEYMIPRIKSLNEDILAADMEAYGLYYAAKNTNVVKPMFICVKSVSDYCDSKKNDGVHEACNFISAKVALELSDQILTASQAP</sequence>
<dbReference type="Gene3D" id="3.40.50.1580">
    <property type="entry name" value="Nucleoside phosphorylase domain"/>
    <property type="match status" value="1"/>
</dbReference>
<dbReference type="GO" id="GO:0008930">
    <property type="term" value="F:methylthioadenosine nucleosidase activity"/>
    <property type="evidence" value="ECO:0007669"/>
    <property type="project" value="TreeGrafter"/>
</dbReference>
<dbReference type="RefSeq" id="WP_092986787.1">
    <property type="nucleotide sequence ID" value="NZ_JAANCM010000001.1"/>
</dbReference>
<dbReference type="Proteomes" id="UP001155840">
    <property type="component" value="Unassembled WGS sequence"/>
</dbReference>
<comment type="caution">
    <text evidence="3">The sequence shown here is derived from an EMBL/GenBank/DDBJ whole genome shotgun (WGS) entry which is preliminary data.</text>
</comment>
<dbReference type="AlphaFoldDB" id="A0AA43ZC06"/>
<dbReference type="PROSITE" id="PS50110">
    <property type="entry name" value="RESPONSE_REGULATORY"/>
    <property type="match status" value="1"/>
</dbReference>
<dbReference type="GO" id="GO:0000160">
    <property type="term" value="P:phosphorelay signal transduction system"/>
    <property type="evidence" value="ECO:0007669"/>
    <property type="project" value="InterPro"/>
</dbReference>
<evidence type="ECO:0000256" key="1">
    <source>
        <dbReference type="PROSITE-ProRule" id="PRU00169"/>
    </source>
</evidence>
<dbReference type="EMBL" id="JAANCM010000001">
    <property type="protein sequence ID" value="NHT74213.1"/>
    <property type="molecule type" value="Genomic_DNA"/>
</dbReference>
<evidence type="ECO:0000259" key="2">
    <source>
        <dbReference type="PROSITE" id="PS50110"/>
    </source>
</evidence>
<protein>
    <recommendedName>
        <fullName evidence="2">Response regulatory domain-containing protein</fullName>
    </recommendedName>
</protein>
<dbReference type="GO" id="GO:0005829">
    <property type="term" value="C:cytosol"/>
    <property type="evidence" value="ECO:0007669"/>
    <property type="project" value="TreeGrafter"/>
</dbReference>
<dbReference type="PANTHER" id="PTHR46832:SF1">
    <property type="entry name" value="5'-METHYLTHIOADENOSINE_S-ADENOSYLHOMOCYSTEINE NUCLEOSIDASE"/>
    <property type="match status" value="1"/>
</dbReference>
<dbReference type="SUPFAM" id="SSF53167">
    <property type="entry name" value="Purine and uridine phosphorylases"/>
    <property type="match status" value="1"/>
</dbReference>
<name>A0AA43ZC06_9HYPH</name>
<keyword evidence="4" id="KW-1185">Reference proteome</keyword>
<dbReference type="InterPro" id="IPR011006">
    <property type="entry name" value="CheY-like_superfamily"/>
</dbReference>
<dbReference type="InterPro" id="IPR001789">
    <property type="entry name" value="Sig_transdc_resp-reg_receiver"/>
</dbReference>
<gene>
    <name evidence="3" type="ORF">G8E10_00425</name>
</gene>
<dbReference type="GO" id="GO:0019284">
    <property type="term" value="P:L-methionine salvage from S-adenosylmethionine"/>
    <property type="evidence" value="ECO:0007669"/>
    <property type="project" value="TreeGrafter"/>
</dbReference>
<dbReference type="PANTHER" id="PTHR46832">
    <property type="entry name" value="5'-METHYLTHIOADENOSINE/S-ADENOSYLHOMOCYSTEINE NUCLEOSIDASE"/>
    <property type="match status" value="1"/>
</dbReference>
<feature type="modified residue" description="4-aspartylphosphate" evidence="1">
    <location>
        <position position="54"/>
    </location>
</feature>
<evidence type="ECO:0000313" key="3">
    <source>
        <dbReference type="EMBL" id="NHT74213.1"/>
    </source>
</evidence>
<dbReference type="GO" id="GO:0009116">
    <property type="term" value="P:nucleoside metabolic process"/>
    <property type="evidence" value="ECO:0007669"/>
    <property type="project" value="InterPro"/>
</dbReference>
<dbReference type="InterPro" id="IPR000845">
    <property type="entry name" value="Nucleoside_phosphorylase_d"/>
</dbReference>
<dbReference type="GO" id="GO:0008782">
    <property type="term" value="F:adenosylhomocysteine nucleosidase activity"/>
    <property type="evidence" value="ECO:0007669"/>
    <property type="project" value="TreeGrafter"/>
</dbReference>
<keyword evidence="1" id="KW-0597">Phosphoprotein</keyword>
<dbReference type="Gene3D" id="3.40.50.2300">
    <property type="match status" value="1"/>
</dbReference>
<dbReference type="InterPro" id="IPR035994">
    <property type="entry name" value="Nucleoside_phosphorylase_sf"/>
</dbReference>
<dbReference type="Pfam" id="PF01048">
    <property type="entry name" value="PNP_UDP_1"/>
    <property type="match status" value="1"/>
</dbReference>
<reference evidence="3" key="1">
    <citation type="submission" date="2020-03" db="EMBL/GenBank/DDBJ databases">
        <title>Ferranicluibacter endophyticum gen. nov., sp. nov., a new genus isolated from Rubus ulmifolius Schott. stem.</title>
        <authorList>
            <person name="Roca-Couso R."/>
            <person name="Flores-Felix J.D."/>
            <person name="Igual J.M."/>
            <person name="Rivas R."/>
        </authorList>
    </citation>
    <scope>NUCLEOTIDE SEQUENCE</scope>
    <source>
        <strain evidence="3">CRRU44</strain>
    </source>
</reference>